<gene>
    <name evidence="3" type="ORF">ATO9_03190</name>
</gene>
<dbReference type="OrthoDB" id="7308154at2"/>
<organism evidence="3 4">
    <name type="scientific">Pseudooceanicola atlanticus</name>
    <dbReference type="NCBI Taxonomy" id="1461694"/>
    <lineage>
        <taxon>Bacteria</taxon>
        <taxon>Pseudomonadati</taxon>
        <taxon>Pseudomonadota</taxon>
        <taxon>Alphaproteobacteria</taxon>
        <taxon>Rhodobacterales</taxon>
        <taxon>Paracoccaceae</taxon>
        <taxon>Pseudooceanicola</taxon>
    </lineage>
</organism>
<evidence type="ECO:0000256" key="2">
    <source>
        <dbReference type="SAM" id="SignalP"/>
    </source>
</evidence>
<name>A0A0A0EHR4_9RHOB</name>
<feature type="chain" id="PRO_5001962199" description="AAA+ family ATPase" evidence="2">
    <location>
        <begin position="19"/>
        <end position="119"/>
    </location>
</feature>
<dbReference type="AlphaFoldDB" id="A0A0A0EHR4"/>
<dbReference type="STRING" id="1461694.ATO9_03190"/>
<reference evidence="3 4" key="1">
    <citation type="journal article" date="2015" name="Antonie Van Leeuwenhoek">
        <title>Pseudooceanicola atlanticus gen. nov. sp. nov., isolated from surface seawater of the Atlantic Ocean and reclassification of Oceanicola batsensis, Oceanicola marinus, Oceanicola nitratireducens, Oceanicola nanhaiensis, Oceanicola antarcticus and Oceanicola flagellatus, as Pseudooceanicola batsensis comb. nov., Pseudooceanicola marinus comb. nov., Pseudooceanicola nitratireducens comb. nov., Pseudooceanicola nanhaiensis comb. nov., Pseudooceanicola antarcticus comb. nov., and Pseudooceanicola flagellatus comb. nov.</title>
        <authorList>
            <person name="Lai Q."/>
            <person name="Li G."/>
            <person name="Liu X."/>
            <person name="Du Y."/>
            <person name="Sun F."/>
            <person name="Shao Z."/>
        </authorList>
    </citation>
    <scope>NUCLEOTIDE SEQUENCE [LARGE SCALE GENOMIC DNA]</scope>
    <source>
        <strain evidence="3 4">22II-s11g</strain>
    </source>
</reference>
<keyword evidence="4" id="KW-1185">Reference proteome</keyword>
<protein>
    <recommendedName>
        <fullName evidence="5">AAA+ family ATPase</fullName>
    </recommendedName>
</protein>
<feature type="signal peptide" evidence="2">
    <location>
        <begin position="1"/>
        <end position="18"/>
    </location>
</feature>
<feature type="compositionally biased region" description="Acidic residues" evidence="1">
    <location>
        <begin position="107"/>
        <end position="119"/>
    </location>
</feature>
<sequence>MKRLVLILALAAPLPAFAQDDGNPSLMERGAKMFFRGLMEEMEPAMRDLQGLVEEAGPAMQSFMQEMGPAFADVLSEIKDFSVYHPPEILPNGDIIMRRREPLDPDPVPEIEEGEEIEL</sequence>
<feature type="region of interest" description="Disordered" evidence="1">
    <location>
        <begin position="97"/>
        <end position="119"/>
    </location>
</feature>
<evidence type="ECO:0000313" key="4">
    <source>
        <dbReference type="Proteomes" id="UP000030004"/>
    </source>
</evidence>
<evidence type="ECO:0008006" key="5">
    <source>
        <dbReference type="Google" id="ProtNLM"/>
    </source>
</evidence>
<proteinExistence type="predicted"/>
<accession>A0A0A0EHR4</accession>
<evidence type="ECO:0000256" key="1">
    <source>
        <dbReference type="SAM" id="MobiDB-lite"/>
    </source>
</evidence>
<evidence type="ECO:0000313" key="3">
    <source>
        <dbReference type="EMBL" id="KGM50506.1"/>
    </source>
</evidence>
<comment type="caution">
    <text evidence="3">The sequence shown here is derived from an EMBL/GenBank/DDBJ whole genome shotgun (WGS) entry which is preliminary data.</text>
</comment>
<keyword evidence="2" id="KW-0732">Signal</keyword>
<dbReference type="EMBL" id="AQQX01000001">
    <property type="protein sequence ID" value="KGM50506.1"/>
    <property type="molecule type" value="Genomic_DNA"/>
</dbReference>
<dbReference type="Proteomes" id="UP000030004">
    <property type="component" value="Unassembled WGS sequence"/>
</dbReference>
<dbReference type="eggNOG" id="ENOG5032Z1N">
    <property type="taxonomic scope" value="Bacteria"/>
</dbReference>
<dbReference type="RefSeq" id="WP_043744855.1">
    <property type="nucleotide sequence ID" value="NZ_AQQX01000001.1"/>
</dbReference>